<keyword evidence="6 9" id="KW-0378">Hydrolase</keyword>
<dbReference type="InterPro" id="IPR037132">
    <property type="entry name" value="N_Gln_amidohydro_ab_roll_sf"/>
</dbReference>
<dbReference type="WBParaSite" id="EVEC_0000120801-mRNA-1">
    <property type="protein sequence ID" value="EVEC_0000120801-mRNA-1"/>
    <property type="gene ID" value="EVEC_0000120801"/>
</dbReference>
<evidence type="ECO:0000313" key="11">
    <source>
        <dbReference type="EMBL" id="VDD85773.1"/>
    </source>
</evidence>
<comment type="subunit">
    <text evidence="3 9">Monomer.</text>
</comment>
<comment type="similarity">
    <text evidence="2 9">Belongs to the NTAQ1 family.</text>
</comment>
<protein>
    <recommendedName>
        <fullName evidence="5 9">Protein N-terminal glutamine amidohydrolase</fullName>
        <ecNumber evidence="4 9">3.5.1.122</ecNumber>
    </recommendedName>
    <alternativeName>
        <fullName evidence="7 9">Protein NH2-terminal glutamine deamidase</fullName>
    </alternativeName>
</protein>
<dbReference type="GO" id="GO:0005634">
    <property type="term" value="C:nucleus"/>
    <property type="evidence" value="ECO:0007669"/>
    <property type="project" value="TreeGrafter"/>
</dbReference>
<dbReference type="Proteomes" id="UP000274131">
    <property type="component" value="Unassembled WGS sequence"/>
</dbReference>
<evidence type="ECO:0000256" key="4">
    <source>
        <dbReference type="ARBA" id="ARBA00012718"/>
    </source>
</evidence>
<evidence type="ECO:0000256" key="6">
    <source>
        <dbReference type="ARBA" id="ARBA00022801"/>
    </source>
</evidence>
<evidence type="ECO:0000256" key="1">
    <source>
        <dbReference type="ARBA" id="ARBA00003923"/>
    </source>
</evidence>
<dbReference type="OrthoDB" id="191192at2759"/>
<evidence type="ECO:0000313" key="13">
    <source>
        <dbReference type="WBParaSite" id="EVEC_0000120801-mRNA-1"/>
    </source>
</evidence>
<dbReference type="EMBL" id="UXUI01007149">
    <property type="protein sequence ID" value="VDD85773.1"/>
    <property type="molecule type" value="Genomic_DNA"/>
</dbReference>
<accession>A0A0N4UUX0</accession>
<proteinExistence type="inferred from homology"/>
<evidence type="ECO:0000313" key="12">
    <source>
        <dbReference type="Proteomes" id="UP000274131"/>
    </source>
</evidence>
<evidence type="ECO:0000256" key="9">
    <source>
        <dbReference type="RuleBase" id="RU367082"/>
    </source>
</evidence>
<dbReference type="GO" id="GO:0005829">
    <property type="term" value="C:cytosol"/>
    <property type="evidence" value="ECO:0007669"/>
    <property type="project" value="TreeGrafter"/>
</dbReference>
<dbReference type="InterPro" id="IPR023128">
    <property type="entry name" value="Prot_N_Gln_amidohydro_ab_roll"/>
</dbReference>
<dbReference type="GO" id="GO:0070773">
    <property type="term" value="F:protein-N-terminal glutamine amidohydrolase activity"/>
    <property type="evidence" value="ECO:0007669"/>
    <property type="project" value="UniProtKB-UniRule"/>
</dbReference>
<evidence type="ECO:0000259" key="10">
    <source>
        <dbReference type="Pfam" id="PF09764"/>
    </source>
</evidence>
<evidence type="ECO:0000256" key="7">
    <source>
        <dbReference type="ARBA" id="ARBA00029677"/>
    </source>
</evidence>
<evidence type="ECO:0000256" key="8">
    <source>
        <dbReference type="ARBA" id="ARBA00048768"/>
    </source>
</evidence>
<dbReference type="AlphaFoldDB" id="A0A0N4UUX0"/>
<sequence>MLCNRLVDRGFRNDCIKVVFISNAKKQVPLWNQKDKEGKEFVVWDYHVVLQLAAGGKKFIYDLNTTLPIPCCATFYWTETLNPSIKLPDDYRRLL</sequence>
<dbReference type="Pfam" id="PF09764">
    <property type="entry name" value="Nt_Gln_amidase"/>
    <property type="match status" value="1"/>
</dbReference>
<evidence type="ECO:0000256" key="3">
    <source>
        <dbReference type="ARBA" id="ARBA00011245"/>
    </source>
</evidence>
<dbReference type="PANTHER" id="PTHR13035:SF0">
    <property type="entry name" value="PROTEIN N-TERMINAL GLUTAMINE AMIDOHYDROLASE"/>
    <property type="match status" value="1"/>
</dbReference>
<reference evidence="11 12" key="2">
    <citation type="submission" date="2018-10" db="EMBL/GenBank/DDBJ databases">
        <authorList>
            <consortium name="Pathogen Informatics"/>
        </authorList>
    </citation>
    <scope>NUCLEOTIDE SEQUENCE [LARGE SCALE GENOMIC DNA]</scope>
</reference>
<comment type="catalytic activity">
    <reaction evidence="8 9">
        <text>N-terminal L-glutaminyl-[protein] + H2O = N-terminal L-glutamyl-[protein] + NH4(+)</text>
        <dbReference type="Rhea" id="RHEA:50680"/>
        <dbReference type="Rhea" id="RHEA-COMP:12668"/>
        <dbReference type="Rhea" id="RHEA-COMP:12777"/>
        <dbReference type="ChEBI" id="CHEBI:15377"/>
        <dbReference type="ChEBI" id="CHEBI:28938"/>
        <dbReference type="ChEBI" id="CHEBI:64721"/>
        <dbReference type="ChEBI" id="CHEBI:64722"/>
        <dbReference type="EC" id="3.5.1.122"/>
    </reaction>
</comment>
<name>A0A0N4UUX0_ENTVE</name>
<dbReference type="PANTHER" id="PTHR13035">
    <property type="entry name" value="PROTEIN N-TERMINAL GLUTAMINE AMIDOHYDROLASE"/>
    <property type="match status" value="1"/>
</dbReference>
<dbReference type="GO" id="GO:0008418">
    <property type="term" value="F:protein-N-terminal asparagine amidohydrolase activity"/>
    <property type="evidence" value="ECO:0007669"/>
    <property type="project" value="UniProtKB-UniRule"/>
</dbReference>
<feature type="domain" description="Protein N-terminal glutamine amidohydrolase alpha beta roll" evidence="10">
    <location>
        <begin position="2"/>
        <end position="94"/>
    </location>
</feature>
<dbReference type="STRING" id="51028.A0A0N4UUX0"/>
<gene>
    <name evidence="11" type="ORF">EVEC_LOCUS916</name>
</gene>
<organism evidence="13">
    <name type="scientific">Enterobius vermicularis</name>
    <name type="common">Human pinworm</name>
    <dbReference type="NCBI Taxonomy" id="51028"/>
    <lineage>
        <taxon>Eukaryota</taxon>
        <taxon>Metazoa</taxon>
        <taxon>Ecdysozoa</taxon>
        <taxon>Nematoda</taxon>
        <taxon>Chromadorea</taxon>
        <taxon>Rhabditida</taxon>
        <taxon>Spirurina</taxon>
        <taxon>Oxyuridomorpha</taxon>
        <taxon>Oxyuroidea</taxon>
        <taxon>Oxyuridae</taxon>
        <taxon>Enterobius</taxon>
    </lineage>
</organism>
<dbReference type="InterPro" id="IPR039733">
    <property type="entry name" value="NTAQ1"/>
</dbReference>
<dbReference type="Gene3D" id="3.10.620.10">
    <property type="entry name" value="Protein N-terminal glutamine amidohydrolase, alpha beta roll"/>
    <property type="match status" value="1"/>
</dbReference>
<dbReference type="EC" id="3.5.1.122" evidence="4 9"/>
<evidence type="ECO:0000256" key="2">
    <source>
        <dbReference type="ARBA" id="ARBA00008985"/>
    </source>
</evidence>
<keyword evidence="12" id="KW-1185">Reference proteome</keyword>
<comment type="function">
    <text evidence="1 9">Mediates the side-chain deamidation of N-terminal glutamine residues to glutamate, an important step in N-end rule pathway of protein degradation. Conversion of the resulting N-terminal glutamine to glutamate renders the protein susceptible to arginylation, polyubiquitination and degradation as specified by the N-end rule. Does not act on substrates with internal or C-terminal glutamine and does not act on non-glutamine residues in any position.</text>
</comment>
<reference evidence="13" key="1">
    <citation type="submission" date="2017-02" db="UniProtKB">
        <authorList>
            <consortium name="WormBaseParasite"/>
        </authorList>
    </citation>
    <scope>IDENTIFICATION</scope>
</reference>
<evidence type="ECO:0000256" key="5">
    <source>
        <dbReference type="ARBA" id="ARBA00021247"/>
    </source>
</evidence>